<organism evidence="1">
    <name type="scientific">viral metagenome</name>
    <dbReference type="NCBI Taxonomy" id="1070528"/>
    <lineage>
        <taxon>unclassified sequences</taxon>
        <taxon>metagenomes</taxon>
        <taxon>organismal metagenomes</taxon>
    </lineage>
</organism>
<sequence>MAKKKAPKLATEIGHLRKVQGDLRTLSITQTDQGQARLLPEIKLHEVLSLLDSICDRLTNRR</sequence>
<proteinExistence type="predicted"/>
<dbReference type="AlphaFoldDB" id="A0A6M3L2K2"/>
<name>A0A6M3L2K2_9ZZZZ</name>
<gene>
    <name evidence="1" type="ORF">MM415B02827_0002</name>
</gene>
<accession>A0A6M3L2K2</accession>
<dbReference type="EMBL" id="MT142753">
    <property type="protein sequence ID" value="QJA88092.1"/>
    <property type="molecule type" value="Genomic_DNA"/>
</dbReference>
<protein>
    <submittedName>
        <fullName evidence="1">Uncharacterized protein</fullName>
    </submittedName>
</protein>
<reference evidence="1" key="1">
    <citation type="submission" date="2020-03" db="EMBL/GenBank/DDBJ databases">
        <title>The deep terrestrial virosphere.</title>
        <authorList>
            <person name="Holmfeldt K."/>
            <person name="Nilsson E."/>
            <person name="Simone D."/>
            <person name="Lopez-Fernandez M."/>
            <person name="Wu X."/>
            <person name="de Brujin I."/>
            <person name="Lundin D."/>
            <person name="Andersson A."/>
            <person name="Bertilsson S."/>
            <person name="Dopson M."/>
        </authorList>
    </citation>
    <scope>NUCLEOTIDE SEQUENCE</scope>
    <source>
        <strain evidence="1">MM415B02827</strain>
    </source>
</reference>
<evidence type="ECO:0000313" key="1">
    <source>
        <dbReference type="EMBL" id="QJA88092.1"/>
    </source>
</evidence>